<dbReference type="GO" id="GO:0043137">
    <property type="term" value="P:DNA replication, removal of RNA primer"/>
    <property type="evidence" value="ECO:0007669"/>
    <property type="project" value="TreeGrafter"/>
</dbReference>
<evidence type="ECO:0000256" key="9">
    <source>
        <dbReference type="ARBA" id="ARBA00022759"/>
    </source>
</evidence>
<dbReference type="PROSITE" id="PS51975">
    <property type="entry name" value="RNASE_H_2"/>
    <property type="match status" value="1"/>
</dbReference>
<evidence type="ECO:0000256" key="6">
    <source>
        <dbReference type="ARBA" id="ARBA00022490"/>
    </source>
</evidence>
<dbReference type="InterPro" id="IPR004649">
    <property type="entry name" value="RNase_H2_suA"/>
</dbReference>
<organism evidence="14 15">
    <name type="scientific">miscellaneous Crenarchaeota group-15 archaeon DG-45</name>
    <dbReference type="NCBI Taxonomy" id="1685127"/>
    <lineage>
        <taxon>Archaea</taxon>
        <taxon>Candidatus Bathyarchaeota</taxon>
        <taxon>MCG-15</taxon>
    </lineage>
</organism>
<dbReference type="GO" id="GO:0006298">
    <property type="term" value="P:mismatch repair"/>
    <property type="evidence" value="ECO:0007669"/>
    <property type="project" value="TreeGrafter"/>
</dbReference>
<dbReference type="Proteomes" id="UP000037210">
    <property type="component" value="Unassembled WGS sequence"/>
</dbReference>
<dbReference type="InterPro" id="IPR036397">
    <property type="entry name" value="RNaseH_sf"/>
</dbReference>
<accession>A0A0M0BKT4</accession>
<comment type="catalytic activity">
    <reaction evidence="1 12">
        <text>Endonucleolytic cleavage to 5'-phosphomonoester.</text>
        <dbReference type="EC" id="3.1.26.4"/>
    </reaction>
</comment>
<sequence length="195" mass="21598">MGMGTAAGVDEAGRGCAIGPLVVAGVLVSPRRREALAAEIEAVALRSACFILPPRAIDLVVERGEKLRKLNYLEAMAMARVIRDLRPDRAYVDSSDVVPERFADQILRVLPDKPKMVCEHGADDRYAVVSAASILAKVRRDRIVAELRREHGDFGSGYCHDARTVSFLEGWFRERDDCPPFVRASWAPVKRIRGL</sequence>
<dbReference type="GO" id="GO:0003723">
    <property type="term" value="F:RNA binding"/>
    <property type="evidence" value="ECO:0007669"/>
    <property type="project" value="UniProtKB-UniRule"/>
</dbReference>
<gene>
    <name evidence="14" type="ORF">AC482_07105</name>
</gene>
<evidence type="ECO:0000256" key="10">
    <source>
        <dbReference type="ARBA" id="ARBA00022801"/>
    </source>
</evidence>
<dbReference type="InterPro" id="IPR012337">
    <property type="entry name" value="RNaseH-like_sf"/>
</dbReference>
<evidence type="ECO:0000256" key="11">
    <source>
        <dbReference type="PROSITE-ProRule" id="PRU01319"/>
    </source>
</evidence>
<evidence type="ECO:0000256" key="3">
    <source>
        <dbReference type="ARBA" id="ARBA00001946"/>
    </source>
</evidence>
<feature type="domain" description="RNase H type-2" evidence="13">
    <location>
        <begin position="1"/>
        <end position="195"/>
    </location>
</feature>
<dbReference type="InterPro" id="IPR001352">
    <property type="entry name" value="RNase_HII/HIII"/>
</dbReference>
<comment type="cofactor">
    <cofactor evidence="2">
        <name>Mn(2+)</name>
        <dbReference type="ChEBI" id="CHEBI:29035"/>
    </cofactor>
</comment>
<evidence type="ECO:0000256" key="4">
    <source>
        <dbReference type="ARBA" id="ARBA00004065"/>
    </source>
</evidence>
<dbReference type="Pfam" id="PF01351">
    <property type="entry name" value="RNase_HII"/>
    <property type="match status" value="2"/>
</dbReference>
<keyword evidence="10 12" id="KW-0378">Hydrolase</keyword>
<evidence type="ECO:0000256" key="12">
    <source>
        <dbReference type="RuleBase" id="RU003515"/>
    </source>
</evidence>
<evidence type="ECO:0000256" key="1">
    <source>
        <dbReference type="ARBA" id="ARBA00000077"/>
    </source>
</evidence>
<evidence type="ECO:0000313" key="14">
    <source>
        <dbReference type="EMBL" id="KON29227.1"/>
    </source>
</evidence>
<keyword evidence="7 12" id="KW-0540">Nuclease</keyword>
<evidence type="ECO:0000259" key="13">
    <source>
        <dbReference type="PROSITE" id="PS51975"/>
    </source>
</evidence>
<proteinExistence type="inferred from homology"/>
<comment type="caution">
    <text evidence="14">The sequence shown here is derived from an EMBL/GenBank/DDBJ whole genome shotgun (WGS) entry which is preliminary data.</text>
</comment>
<evidence type="ECO:0000256" key="7">
    <source>
        <dbReference type="ARBA" id="ARBA00022722"/>
    </source>
</evidence>
<comment type="cofactor">
    <cofactor evidence="3">
        <name>Mg(2+)</name>
        <dbReference type="ChEBI" id="CHEBI:18420"/>
    </cofactor>
</comment>
<dbReference type="PANTHER" id="PTHR10954">
    <property type="entry name" value="RIBONUCLEASE H2 SUBUNIT A"/>
    <property type="match status" value="1"/>
</dbReference>
<dbReference type="GO" id="GO:0046872">
    <property type="term" value="F:metal ion binding"/>
    <property type="evidence" value="ECO:0007669"/>
    <property type="project" value="UniProtKB-KW"/>
</dbReference>
<keyword evidence="6" id="KW-0963">Cytoplasm</keyword>
<comment type="caution">
    <text evidence="11">Lacks conserved residue(s) required for the propagation of feature annotation.</text>
</comment>
<dbReference type="InterPro" id="IPR023160">
    <property type="entry name" value="RNase_HII_hlx-loop-hlx_cap_dom"/>
</dbReference>
<dbReference type="Gene3D" id="3.30.420.10">
    <property type="entry name" value="Ribonuclease H-like superfamily/Ribonuclease H"/>
    <property type="match status" value="1"/>
</dbReference>
<dbReference type="EC" id="3.1.26.4" evidence="12"/>
<dbReference type="AlphaFoldDB" id="A0A0M0BKT4"/>
<dbReference type="PATRIC" id="fig|1685127.3.peg.405"/>
<dbReference type="NCBIfam" id="TIGR00729">
    <property type="entry name" value="ribonuclease HII"/>
    <property type="match status" value="1"/>
</dbReference>
<comment type="similarity">
    <text evidence="12">Belongs to the RNase HII family.</text>
</comment>
<protein>
    <recommendedName>
        <fullName evidence="12">Ribonuclease</fullName>
        <ecNumber evidence="12">3.1.26.4</ecNumber>
    </recommendedName>
</protein>
<keyword evidence="8" id="KW-0479">Metal-binding</keyword>
<dbReference type="EMBL" id="LFWZ01000072">
    <property type="protein sequence ID" value="KON29227.1"/>
    <property type="molecule type" value="Genomic_DNA"/>
</dbReference>
<name>A0A0M0BKT4_9ARCH</name>
<evidence type="ECO:0000256" key="5">
    <source>
        <dbReference type="ARBA" id="ARBA00004496"/>
    </source>
</evidence>
<keyword evidence="9 12" id="KW-0255">Endonuclease</keyword>
<evidence type="ECO:0000256" key="2">
    <source>
        <dbReference type="ARBA" id="ARBA00001936"/>
    </source>
</evidence>
<dbReference type="GO" id="GO:0004523">
    <property type="term" value="F:RNA-DNA hybrid ribonuclease activity"/>
    <property type="evidence" value="ECO:0007669"/>
    <property type="project" value="UniProtKB-UniRule"/>
</dbReference>
<reference evidence="14 15" key="1">
    <citation type="submission" date="2015-06" db="EMBL/GenBank/DDBJ databases">
        <title>New insights into the roles of widespread benthic archaea in carbon and nitrogen cycling.</title>
        <authorList>
            <person name="Lazar C.S."/>
            <person name="Baker B.J."/>
            <person name="Seitz K.W."/>
            <person name="Hyde A.S."/>
            <person name="Dick G.J."/>
            <person name="Hinrichs K.-U."/>
            <person name="Teske A.P."/>
        </authorList>
    </citation>
    <scope>NUCLEOTIDE SEQUENCE [LARGE SCALE GENOMIC DNA]</scope>
    <source>
        <strain evidence="14">DG-45</strain>
    </source>
</reference>
<dbReference type="PANTHER" id="PTHR10954:SF23">
    <property type="entry name" value="RIBONUCLEASE"/>
    <property type="match status" value="1"/>
</dbReference>
<dbReference type="SUPFAM" id="SSF53098">
    <property type="entry name" value="Ribonuclease H-like"/>
    <property type="match status" value="1"/>
</dbReference>
<dbReference type="GO" id="GO:0032299">
    <property type="term" value="C:ribonuclease H2 complex"/>
    <property type="evidence" value="ECO:0007669"/>
    <property type="project" value="TreeGrafter"/>
</dbReference>
<dbReference type="CDD" id="cd07180">
    <property type="entry name" value="RNase_HII_archaea_like"/>
    <property type="match status" value="1"/>
</dbReference>
<evidence type="ECO:0000256" key="8">
    <source>
        <dbReference type="ARBA" id="ARBA00022723"/>
    </source>
</evidence>
<dbReference type="Gene3D" id="1.10.10.460">
    <property type="entry name" value="Ribonuclease hii. Domain 2"/>
    <property type="match status" value="1"/>
</dbReference>
<evidence type="ECO:0000313" key="15">
    <source>
        <dbReference type="Proteomes" id="UP000037210"/>
    </source>
</evidence>
<dbReference type="InterPro" id="IPR024567">
    <property type="entry name" value="RNase_HII/HIII_dom"/>
</dbReference>
<comment type="subcellular location">
    <subcellularLocation>
        <location evidence="5">Cytoplasm</location>
    </subcellularLocation>
</comment>
<dbReference type="GO" id="GO:0005737">
    <property type="term" value="C:cytoplasm"/>
    <property type="evidence" value="ECO:0007669"/>
    <property type="project" value="UniProtKB-SubCell"/>
</dbReference>
<comment type="function">
    <text evidence="4 12">Endonuclease that specifically degrades the RNA of RNA-DNA hybrids.</text>
</comment>